<feature type="binding site" evidence="3">
    <location>
        <position position="101"/>
    </location>
    <ligand>
        <name>substrate</name>
    </ligand>
</feature>
<feature type="binding site" evidence="3">
    <location>
        <position position="121"/>
    </location>
    <ligand>
        <name>substrate</name>
    </ligand>
</feature>
<comment type="cofactor">
    <cofactor evidence="3">
        <name>Zn(2+)</name>
        <dbReference type="ChEBI" id="CHEBI:29105"/>
    </cofactor>
    <text evidence="3">Binds 1 divalent metal cation per subunit.</text>
</comment>
<dbReference type="AlphaFoldDB" id="A0A842HJ86"/>
<feature type="binding site" evidence="3">
    <location>
        <position position="103"/>
    </location>
    <ligand>
        <name>substrate</name>
    </ligand>
</feature>
<dbReference type="InterPro" id="IPR013658">
    <property type="entry name" value="SGL"/>
</dbReference>
<comment type="caution">
    <text evidence="5">The sequence shown here is derived from an EMBL/GenBank/DDBJ whole genome shotgun (WGS) entry which is preliminary data.</text>
</comment>
<evidence type="ECO:0000256" key="3">
    <source>
        <dbReference type="PIRSR" id="PIRSR605511-2"/>
    </source>
</evidence>
<dbReference type="PANTHER" id="PTHR10907">
    <property type="entry name" value="REGUCALCIN"/>
    <property type="match status" value="1"/>
</dbReference>
<proteinExistence type="inferred from homology"/>
<dbReference type="GO" id="GO:0019853">
    <property type="term" value="P:L-ascorbic acid biosynthetic process"/>
    <property type="evidence" value="ECO:0007669"/>
    <property type="project" value="TreeGrafter"/>
</dbReference>
<dbReference type="Pfam" id="PF08450">
    <property type="entry name" value="SGL"/>
    <property type="match status" value="1"/>
</dbReference>
<comment type="similarity">
    <text evidence="1">Belongs to the SMP-30/CGR1 family.</text>
</comment>
<dbReference type="Proteomes" id="UP000546464">
    <property type="component" value="Unassembled WGS sequence"/>
</dbReference>
<reference evidence="5 6" key="1">
    <citation type="submission" date="2020-07" db="EMBL/GenBank/DDBJ databases">
        <authorList>
            <person name="Feng X."/>
        </authorList>
    </citation>
    <scope>NUCLEOTIDE SEQUENCE [LARGE SCALE GENOMIC DNA]</scope>
    <source>
        <strain evidence="5 6">JCM31066</strain>
    </source>
</reference>
<feature type="binding site" evidence="3">
    <location>
        <position position="199"/>
    </location>
    <ligand>
        <name>a divalent metal cation</name>
        <dbReference type="ChEBI" id="CHEBI:60240"/>
    </ligand>
</feature>
<feature type="active site" description="Proton donor/acceptor" evidence="2">
    <location>
        <position position="199"/>
    </location>
</feature>
<evidence type="ECO:0000256" key="2">
    <source>
        <dbReference type="PIRSR" id="PIRSR605511-1"/>
    </source>
</evidence>
<dbReference type="EMBL" id="JACHVB010000064">
    <property type="protein sequence ID" value="MBC2596449.1"/>
    <property type="molecule type" value="Genomic_DNA"/>
</dbReference>
<dbReference type="PRINTS" id="PR01790">
    <property type="entry name" value="SMP30FAMILY"/>
</dbReference>
<keyword evidence="3" id="KW-0479">Metal-binding</keyword>
<dbReference type="GO" id="GO:0005509">
    <property type="term" value="F:calcium ion binding"/>
    <property type="evidence" value="ECO:0007669"/>
    <property type="project" value="TreeGrafter"/>
</dbReference>
<sequence>MKTHHATMLHPRAKQHGEGACWWAARRQLIWVDILACEVHLYDPAQDEDRMWSVPCQVGFAHPTETGDLILGTREGIARLDLRGNEITFLVDPEAHLKDTRFNEGKPGPDGRLFAGSMSDDKVSPLGSLWLIEKDLSARQLLDNVAISNGLCWSHDEQTMYYIDSPTRRVEAFDYDAATGSLKNRRTVVEVPDGLGKPDGMTIDVEGNLWVALYGGGMVACYDPIKGKMIERVLAPCPGVTCPTFGGPGLETLYFTTSRLNSEQLAPKEATAAGHIFAAEPGVQGCRGTVFGG</sequence>
<dbReference type="InterPro" id="IPR005511">
    <property type="entry name" value="SMP-30"/>
</dbReference>
<accession>A0A842HJ86</accession>
<feature type="domain" description="SMP-30/Gluconolactonase/LRE-like region" evidence="4">
    <location>
        <begin position="17"/>
        <end position="258"/>
    </location>
</feature>
<dbReference type="GO" id="GO:0004341">
    <property type="term" value="F:gluconolactonase activity"/>
    <property type="evidence" value="ECO:0007669"/>
    <property type="project" value="TreeGrafter"/>
</dbReference>
<protein>
    <submittedName>
        <fullName evidence="5">SMP-30/gluconolactonase/LRE family protein</fullName>
    </submittedName>
</protein>
<dbReference type="Gene3D" id="2.120.10.30">
    <property type="entry name" value="TolB, C-terminal domain"/>
    <property type="match status" value="1"/>
</dbReference>
<keyword evidence="6" id="KW-1185">Reference proteome</keyword>
<dbReference type="PANTHER" id="PTHR10907:SF47">
    <property type="entry name" value="REGUCALCIN"/>
    <property type="match status" value="1"/>
</dbReference>
<evidence type="ECO:0000259" key="4">
    <source>
        <dbReference type="Pfam" id="PF08450"/>
    </source>
</evidence>
<feature type="binding site" evidence="3">
    <location>
        <position position="18"/>
    </location>
    <ligand>
        <name>a divalent metal cation</name>
        <dbReference type="ChEBI" id="CHEBI:60240"/>
    </ligand>
</feature>
<keyword evidence="3" id="KW-0862">Zinc</keyword>
<organism evidence="5 6">
    <name type="scientific">Ruficoccus amylovorans</name>
    <dbReference type="NCBI Taxonomy" id="1804625"/>
    <lineage>
        <taxon>Bacteria</taxon>
        <taxon>Pseudomonadati</taxon>
        <taxon>Verrucomicrobiota</taxon>
        <taxon>Opitutia</taxon>
        <taxon>Puniceicoccales</taxon>
        <taxon>Cerasicoccaceae</taxon>
        <taxon>Ruficoccus</taxon>
    </lineage>
</organism>
<evidence type="ECO:0000256" key="1">
    <source>
        <dbReference type="ARBA" id="ARBA00008853"/>
    </source>
</evidence>
<dbReference type="SUPFAM" id="SSF63829">
    <property type="entry name" value="Calcium-dependent phosphotriesterase"/>
    <property type="match status" value="1"/>
</dbReference>
<gene>
    <name evidence="5" type="ORF">H5P28_19440</name>
</gene>
<evidence type="ECO:0000313" key="5">
    <source>
        <dbReference type="EMBL" id="MBC2596449.1"/>
    </source>
</evidence>
<dbReference type="RefSeq" id="WP_185677353.1">
    <property type="nucleotide sequence ID" value="NZ_JACHVB010000064.1"/>
</dbReference>
<feature type="binding site" evidence="3">
    <location>
        <position position="149"/>
    </location>
    <ligand>
        <name>a divalent metal cation</name>
        <dbReference type="ChEBI" id="CHEBI:60240"/>
    </ligand>
</feature>
<evidence type="ECO:0000313" key="6">
    <source>
        <dbReference type="Proteomes" id="UP000546464"/>
    </source>
</evidence>
<name>A0A842HJ86_9BACT</name>
<dbReference type="InterPro" id="IPR011042">
    <property type="entry name" value="6-blade_b-propeller_TolB-like"/>
</dbReference>